<protein>
    <submittedName>
        <fullName evidence="2">Uncharacterized protein</fullName>
    </submittedName>
</protein>
<feature type="region of interest" description="Disordered" evidence="1">
    <location>
        <begin position="39"/>
        <end position="70"/>
    </location>
</feature>
<reference evidence="2" key="1">
    <citation type="submission" date="2023-02" db="EMBL/GenBank/DDBJ databases">
        <title>Genome of toxic invasive species Heracleum sosnowskyi carries increased number of genes despite the absence of recent whole-genome duplications.</title>
        <authorList>
            <person name="Schelkunov M."/>
            <person name="Shtratnikova V."/>
            <person name="Makarenko M."/>
            <person name="Klepikova A."/>
            <person name="Omelchenko D."/>
            <person name="Novikova G."/>
            <person name="Obukhova E."/>
            <person name="Bogdanov V."/>
            <person name="Penin A."/>
            <person name="Logacheva M."/>
        </authorList>
    </citation>
    <scope>NUCLEOTIDE SEQUENCE</scope>
    <source>
        <strain evidence="2">Hsosn_3</strain>
        <tissue evidence="2">Leaf</tissue>
    </source>
</reference>
<gene>
    <name evidence="2" type="ORF">POM88_020603</name>
</gene>
<dbReference type="PANTHER" id="PTHR47242:SF1">
    <property type="entry name" value="TRAF-LIKE FAMILY PROTEIN"/>
    <property type="match status" value="1"/>
</dbReference>
<dbReference type="Proteomes" id="UP001237642">
    <property type="component" value="Unassembled WGS sequence"/>
</dbReference>
<accession>A0AAD8ICY7</accession>
<dbReference type="AlphaFoldDB" id="A0AAD8ICY7"/>
<comment type="caution">
    <text evidence="2">The sequence shown here is derived from an EMBL/GenBank/DDBJ whole genome shotgun (WGS) entry which is preliminary data.</text>
</comment>
<dbReference type="EMBL" id="JAUIZM010000005">
    <property type="protein sequence ID" value="KAK1382868.1"/>
    <property type="molecule type" value="Genomic_DNA"/>
</dbReference>
<evidence type="ECO:0000313" key="3">
    <source>
        <dbReference type="Proteomes" id="UP001237642"/>
    </source>
</evidence>
<organism evidence="2 3">
    <name type="scientific">Heracleum sosnowskyi</name>
    <dbReference type="NCBI Taxonomy" id="360622"/>
    <lineage>
        <taxon>Eukaryota</taxon>
        <taxon>Viridiplantae</taxon>
        <taxon>Streptophyta</taxon>
        <taxon>Embryophyta</taxon>
        <taxon>Tracheophyta</taxon>
        <taxon>Spermatophyta</taxon>
        <taxon>Magnoliopsida</taxon>
        <taxon>eudicotyledons</taxon>
        <taxon>Gunneridae</taxon>
        <taxon>Pentapetalae</taxon>
        <taxon>asterids</taxon>
        <taxon>campanulids</taxon>
        <taxon>Apiales</taxon>
        <taxon>Apiaceae</taxon>
        <taxon>Apioideae</taxon>
        <taxon>apioid superclade</taxon>
        <taxon>Tordylieae</taxon>
        <taxon>Tordyliinae</taxon>
        <taxon>Heracleum</taxon>
    </lineage>
</organism>
<keyword evidence="3" id="KW-1185">Reference proteome</keyword>
<proteinExistence type="predicted"/>
<evidence type="ECO:0000313" key="2">
    <source>
        <dbReference type="EMBL" id="KAK1382868.1"/>
    </source>
</evidence>
<dbReference type="PANTHER" id="PTHR47242">
    <property type="entry name" value="TRAF-LIKE FAMILY PROTEIN"/>
    <property type="match status" value="1"/>
</dbReference>
<evidence type="ECO:0000256" key="1">
    <source>
        <dbReference type="SAM" id="MobiDB-lite"/>
    </source>
</evidence>
<reference evidence="2" key="2">
    <citation type="submission" date="2023-05" db="EMBL/GenBank/DDBJ databases">
        <authorList>
            <person name="Schelkunov M.I."/>
        </authorList>
    </citation>
    <scope>NUCLEOTIDE SEQUENCE</scope>
    <source>
        <strain evidence="2">Hsosn_3</strain>
        <tissue evidence="2">Leaf</tissue>
    </source>
</reference>
<sequence length="103" mass="11249">MKNDESSPSLMNLLMGVKGLQHAIIALLLDIMVEIFQPPKGFSNDNSSEVTTKRSSDDTGSNTPWESDWGSGVVEPVHLVVNDRLDAGMDKNIHSSNLGCFFL</sequence>
<name>A0AAD8ICY7_9APIA</name>